<feature type="compositionally biased region" description="Basic residues" evidence="1">
    <location>
        <begin position="9"/>
        <end position="25"/>
    </location>
</feature>
<evidence type="ECO:0000313" key="3">
    <source>
        <dbReference type="EMBL" id="AYL38588.1"/>
    </source>
</evidence>
<feature type="region of interest" description="Disordered" evidence="1">
    <location>
        <begin position="1"/>
        <end position="38"/>
    </location>
</feature>
<dbReference type="Pfam" id="PF00188">
    <property type="entry name" value="CAP"/>
    <property type="match status" value="1"/>
</dbReference>
<reference evidence="3 4" key="1">
    <citation type="submission" date="2017-09" db="EMBL/GenBank/DDBJ databases">
        <authorList>
            <person name="Zhang H."/>
            <person name="Hu S."/>
            <person name="Xu J."/>
            <person name="He Z."/>
        </authorList>
    </citation>
    <scope>NUCLEOTIDE SEQUENCE [LARGE SCALE GENOMIC DNA]</scope>
    <source>
        <strain evidence="3 4">TXX3120</strain>
    </source>
</reference>
<feature type="domain" description="SCP" evidence="2">
    <location>
        <begin position="41"/>
        <end position="185"/>
    </location>
</feature>
<dbReference type="AlphaFoldDB" id="A0A494V791"/>
<dbReference type="Gene3D" id="3.40.33.10">
    <property type="entry name" value="CAP"/>
    <property type="match status" value="1"/>
</dbReference>
<evidence type="ECO:0000259" key="2">
    <source>
        <dbReference type="Pfam" id="PF00188"/>
    </source>
</evidence>
<evidence type="ECO:0000256" key="1">
    <source>
        <dbReference type="SAM" id="MobiDB-lite"/>
    </source>
</evidence>
<dbReference type="SUPFAM" id="SSF55797">
    <property type="entry name" value="PR-1-like"/>
    <property type="match status" value="1"/>
</dbReference>
<dbReference type="InterPro" id="IPR014044">
    <property type="entry name" value="CAP_dom"/>
</dbReference>
<protein>
    <recommendedName>
        <fullName evidence="2">SCP domain-containing protein</fullName>
    </recommendedName>
</protein>
<dbReference type="Proteomes" id="UP000282170">
    <property type="component" value="Chromosome"/>
</dbReference>
<accession>A0A494V791</accession>
<keyword evidence="4" id="KW-1185">Reference proteome</keyword>
<organism evidence="3 4">
    <name type="scientific">Streptomyces fungicidicus</name>
    <dbReference type="NCBI Taxonomy" id="68203"/>
    <lineage>
        <taxon>Bacteria</taxon>
        <taxon>Bacillati</taxon>
        <taxon>Actinomycetota</taxon>
        <taxon>Actinomycetes</taxon>
        <taxon>Kitasatosporales</taxon>
        <taxon>Streptomycetaceae</taxon>
        <taxon>Streptomyces</taxon>
    </lineage>
</organism>
<dbReference type="KEGG" id="sfug:CNQ36_26190"/>
<sequence length="189" mass="20764">MPNTAPSGRIRRKGRLVRSAGRSHRGGSSNRTTEEPGMSFDLINDARQHPEKYPPHGNAGGAIMTACPAGFAQSPQLTDAANAHNAFLANHPKDWAVSGDNMHRGPSGKLVWEAGEPMDRAGYRSWRAENVAVGFTTAEQALRFWMQDDERFGWGHRNAILRSGTREAGFGHQTGGPWGHYWTLDMGTR</sequence>
<proteinExistence type="predicted"/>
<dbReference type="EMBL" id="CP023407">
    <property type="protein sequence ID" value="AYL38588.1"/>
    <property type="molecule type" value="Genomic_DNA"/>
</dbReference>
<evidence type="ECO:0000313" key="4">
    <source>
        <dbReference type="Proteomes" id="UP000282170"/>
    </source>
</evidence>
<dbReference type="CDD" id="cd05379">
    <property type="entry name" value="CAP_bacterial"/>
    <property type="match status" value="1"/>
</dbReference>
<name>A0A494V791_9ACTN</name>
<gene>
    <name evidence="3" type="ORF">CNQ36_26190</name>
</gene>
<dbReference type="InterPro" id="IPR035940">
    <property type="entry name" value="CAP_sf"/>
</dbReference>